<dbReference type="PANTHER" id="PTHR23505:SF79">
    <property type="entry name" value="PROTEIN SPINSTER"/>
    <property type="match status" value="1"/>
</dbReference>
<dbReference type="AlphaFoldDB" id="D8M5Y8"/>
<feature type="transmembrane region" description="Helical" evidence="8">
    <location>
        <begin position="355"/>
        <end position="378"/>
    </location>
</feature>
<dbReference type="Proteomes" id="UP000008312">
    <property type="component" value="Unassembled WGS sequence"/>
</dbReference>
<evidence type="ECO:0000313" key="11">
    <source>
        <dbReference type="Proteomes" id="UP000008312"/>
    </source>
</evidence>
<gene>
    <name evidence="10" type="ORF">GSBLH_T00006649001</name>
</gene>
<dbReference type="Pfam" id="PF07690">
    <property type="entry name" value="MFS_1"/>
    <property type="match status" value="1"/>
</dbReference>
<feature type="transmembrane region" description="Helical" evidence="8">
    <location>
        <begin position="162"/>
        <end position="180"/>
    </location>
</feature>
<dbReference type="InterPro" id="IPR011701">
    <property type="entry name" value="MFS"/>
</dbReference>
<evidence type="ECO:0000259" key="9">
    <source>
        <dbReference type="PROSITE" id="PS50850"/>
    </source>
</evidence>
<keyword evidence="11" id="KW-1185">Reference proteome</keyword>
<feature type="compositionally biased region" description="Polar residues" evidence="7">
    <location>
        <begin position="229"/>
        <end position="247"/>
    </location>
</feature>
<feature type="transmembrane region" description="Helical" evidence="8">
    <location>
        <begin position="29"/>
        <end position="47"/>
    </location>
</feature>
<comment type="similarity">
    <text evidence="6">Belongs to the major facilitator superfamily. Spinster (TC 2.A.1.49) family.</text>
</comment>
<name>D8M5Y8_BLAHO</name>
<evidence type="ECO:0000256" key="7">
    <source>
        <dbReference type="SAM" id="MobiDB-lite"/>
    </source>
</evidence>
<reference evidence="10" key="1">
    <citation type="submission" date="2010-02" db="EMBL/GenBank/DDBJ databases">
        <title>Sequencing and annotation of the Blastocystis hominis genome.</title>
        <authorList>
            <person name="Wincker P."/>
        </authorList>
    </citation>
    <scope>NUCLEOTIDE SEQUENCE</scope>
    <source>
        <strain evidence="10">Singapore isolate B</strain>
    </source>
</reference>
<dbReference type="InterPro" id="IPR036259">
    <property type="entry name" value="MFS_trans_sf"/>
</dbReference>
<dbReference type="PROSITE" id="PS50850">
    <property type="entry name" value="MFS"/>
    <property type="match status" value="1"/>
</dbReference>
<accession>D8M5Y8</accession>
<dbReference type="GeneID" id="24922773"/>
<dbReference type="RefSeq" id="XP_012897635.1">
    <property type="nucleotide sequence ID" value="XM_013042181.1"/>
</dbReference>
<comment type="subcellular location">
    <subcellularLocation>
        <location evidence="1">Membrane</location>
        <topology evidence="1">Multi-pass membrane protein</topology>
    </subcellularLocation>
</comment>
<dbReference type="PANTHER" id="PTHR23505">
    <property type="entry name" value="SPINSTER"/>
    <property type="match status" value="1"/>
</dbReference>
<protein>
    <recommendedName>
        <fullName evidence="9">Major facilitator superfamily (MFS) profile domain-containing protein</fullName>
    </recommendedName>
</protein>
<dbReference type="InterPro" id="IPR044770">
    <property type="entry name" value="MFS_spinster-like"/>
</dbReference>
<keyword evidence="3 8" id="KW-0812">Transmembrane</keyword>
<evidence type="ECO:0000256" key="5">
    <source>
        <dbReference type="ARBA" id="ARBA00023136"/>
    </source>
</evidence>
<dbReference type="Gene3D" id="1.20.1250.20">
    <property type="entry name" value="MFS general substrate transporter like domains"/>
    <property type="match status" value="1"/>
</dbReference>
<keyword evidence="2" id="KW-0813">Transport</keyword>
<evidence type="ECO:0000256" key="8">
    <source>
        <dbReference type="SAM" id="Phobius"/>
    </source>
</evidence>
<dbReference type="InterPro" id="IPR020846">
    <property type="entry name" value="MFS_dom"/>
</dbReference>
<dbReference type="GO" id="GO:0022857">
    <property type="term" value="F:transmembrane transporter activity"/>
    <property type="evidence" value="ECO:0007669"/>
    <property type="project" value="InterPro"/>
</dbReference>
<evidence type="ECO:0000256" key="4">
    <source>
        <dbReference type="ARBA" id="ARBA00022989"/>
    </source>
</evidence>
<dbReference type="EMBL" id="FN668661">
    <property type="protein sequence ID" value="CBK23587.2"/>
    <property type="molecule type" value="Genomic_DNA"/>
</dbReference>
<feature type="transmembrane region" description="Helical" evidence="8">
    <location>
        <begin position="98"/>
        <end position="122"/>
    </location>
</feature>
<dbReference type="SUPFAM" id="SSF103473">
    <property type="entry name" value="MFS general substrate transporter"/>
    <property type="match status" value="1"/>
</dbReference>
<evidence type="ECO:0000256" key="2">
    <source>
        <dbReference type="ARBA" id="ARBA00022448"/>
    </source>
</evidence>
<sequence length="401" mass="44614">MESTQEVKKPPAMQRFQEYLGRTLSFNKIVWLFFYVNMLNYIERFIISGSAVEIEEFVEQSVHGSKDTFLGLLQSAFILGFSIACIIFGYVVKSDSPFSIVCIGLLVWTVASLASGLAFNYWMLLFARLFSGVGEAAFQIVVPTFIDDFSPKDHVGTSMSRLYMAIPVGTAVGYGLSGFVAEYFSWRIMFLVSAPLMIPFIVVLHYYPISVLRDAKILNNDFGAEEPSALSNPQNDCSPSKESTAEANQKPLDESENAKLFENQSPMPGKAEVRVDPESMNPIENEKANETTDLTLEQSETFINDLICMIRTPTFILAVLGEAIAVFISTGFTSFGNIFLVNLHMFESESISSVMIGFVGCMAGIVGASLGGITLNWVMKLRDSYTDLFNYYSHLTLYYSK</sequence>
<proteinExistence type="inferred from homology"/>
<evidence type="ECO:0000256" key="6">
    <source>
        <dbReference type="ARBA" id="ARBA00024338"/>
    </source>
</evidence>
<dbReference type="GO" id="GO:0016020">
    <property type="term" value="C:membrane"/>
    <property type="evidence" value="ECO:0007669"/>
    <property type="project" value="UniProtKB-SubCell"/>
</dbReference>
<feature type="region of interest" description="Disordered" evidence="7">
    <location>
        <begin position="227"/>
        <end position="283"/>
    </location>
</feature>
<feature type="domain" description="Major facilitator superfamily (MFS) profile" evidence="9">
    <location>
        <begin position="29"/>
        <end position="401"/>
    </location>
</feature>
<organism evidence="10">
    <name type="scientific">Blastocystis hominis</name>
    <dbReference type="NCBI Taxonomy" id="12968"/>
    <lineage>
        <taxon>Eukaryota</taxon>
        <taxon>Sar</taxon>
        <taxon>Stramenopiles</taxon>
        <taxon>Bigyra</taxon>
        <taxon>Opalozoa</taxon>
        <taxon>Opalinata</taxon>
        <taxon>Blastocystidae</taxon>
        <taxon>Blastocystis</taxon>
    </lineage>
</organism>
<dbReference type="InParanoid" id="D8M5Y8"/>
<evidence type="ECO:0000256" key="3">
    <source>
        <dbReference type="ARBA" id="ARBA00022692"/>
    </source>
</evidence>
<evidence type="ECO:0000256" key="1">
    <source>
        <dbReference type="ARBA" id="ARBA00004141"/>
    </source>
</evidence>
<keyword evidence="5 8" id="KW-0472">Membrane</keyword>
<dbReference type="OMA" id="NFFHEAF"/>
<evidence type="ECO:0000313" key="10">
    <source>
        <dbReference type="EMBL" id="CBK23587.2"/>
    </source>
</evidence>
<dbReference type="OrthoDB" id="6770063at2759"/>
<feature type="transmembrane region" description="Helical" evidence="8">
    <location>
        <begin position="315"/>
        <end position="335"/>
    </location>
</feature>
<feature type="transmembrane region" description="Helical" evidence="8">
    <location>
        <begin position="186"/>
        <end position="207"/>
    </location>
</feature>
<keyword evidence="4 8" id="KW-1133">Transmembrane helix</keyword>
<feature type="transmembrane region" description="Helical" evidence="8">
    <location>
        <begin position="68"/>
        <end position="92"/>
    </location>
</feature>